<dbReference type="RefSeq" id="WP_263743944.1">
    <property type="nucleotide sequence ID" value="NZ_JAOWRF010000037.1"/>
</dbReference>
<gene>
    <name evidence="1" type="ORF">OGM63_02615</name>
</gene>
<accession>A0ABT3ATJ5</accession>
<dbReference type="EMBL" id="JAOWRF010000037">
    <property type="protein sequence ID" value="MCV3212433.1"/>
    <property type="molecule type" value="Genomic_DNA"/>
</dbReference>
<name>A0ABT3ATJ5_9CYAN</name>
<organism evidence="1 2">
    <name type="scientific">Plectonema radiosum NIES-515</name>
    <dbReference type="NCBI Taxonomy" id="2986073"/>
    <lineage>
        <taxon>Bacteria</taxon>
        <taxon>Bacillati</taxon>
        <taxon>Cyanobacteriota</taxon>
        <taxon>Cyanophyceae</taxon>
        <taxon>Oscillatoriophycideae</taxon>
        <taxon>Oscillatoriales</taxon>
        <taxon>Microcoleaceae</taxon>
        <taxon>Plectonema</taxon>
    </lineage>
</organism>
<dbReference type="Proteomes" id="UP001526143">
    <property type="component" value="Unassembled WGS sequence"/>
</dbReference>
<feature type="non-terminal residue" evidence="1">
    <location>
        <position position="1"/>
    </location>
</feature>
<evidence type="ECO:0000313" key="2">
    <source>
        <dbReference type="Proteomes" id="UP001526143"/>
    </source>
</evidence>
<reference evidence="1 2" key="1">
    <citation type="submission" date="2022-10" db="EMBL/GenBank/DDBJ databases">
        <title>Identification of biosynthetic pathway for the production of the potent trypsin inhibitor radiosumin.</title>
        <authorList>
            <person name="Fewer D.P."/>
            <person name="Delbaje E."/>
            <person name="Ouyang X."/>
            <person name="Agostino P.D."/>
            <person name="Wahlsten M."/>
            <person name="Jokela J."/>
            <person name="Permi P."/>
            <person name="Haapaniemi E."/>
            <person name="Koistinen H."/>
        </authorList>
    </citation>
    <scope>NUCLEOTIDE SEQUENCE [LARGE SCALE GENOMIC DNA]</scope>
    <source>
        <strain evidence="1 2">NIES-515</strain>
    </source>
</reference>
<protein>
    <submittedName>
        <fullName evidence="1">Uncharacterized protein</fullName>
    </submittedName>
</protein>
<keyword evidence="2" id="KW-1185">Reference proteome</keyword>
<proteinExistence type="predicted"/>
<evidence type="ECO:0000313" key="1">
    <source>
        <dbReference type="EMBL" id="MCV3212433.1"/>
    </source>
</evidence>
<comment type="caution">
    <text evidence="1">The sequence shown here is derived from an EMBL/GenBank/DDBJ whole genome shotgun (WGS) entry which is preliminary data.</text>
</comment>
<sequence length="84" mass="9133">GEGGREGRGCKLGKGGTRGNTVGVNVCRDVPVERLYKGFGFTNILNRTVLGLRDRGGLRDQGGQVSFFQSAWTVFLPAFHVRHV</sequence>